<dbReference type="Pfam" id="PF05532">
    <property type="entry name" value="CsbD"/>
    <property type="match status" value="1"/>
</dbReference>
<comment type="caution">
    <text evidence="3">The sequence shown here is derived from an EMBL/GenBank/DDBJ whole genome shotgun (WGS) entry which is preliminary data.</text>
</comment>
<dbReference type="Gene3D" id="1.10.1470.10">
    <property type="entry name" value="YjbJ"/>
    <property type="match status" value="1"/>
</dbReference>
<reference evidence="3 4" key="1">
    <citation type="submission" date="2018-01" db="EMBL/GenBank/DDBJ databases">
        <title>Halomonas endophytica sp. nov., isolated from storage liquid in the stems of Populus euphratica.</title>
        <authorList>
            <person name="Chen C."/>
        </authorList>
    </citation>
    <scope>NUCLEOTIDE SEQUENCE [LARGE SCALE GENOMIC DNA]</scope>
    <source>
        <strain evidence="3 4">BZ-SZ-XJ27</strain>
    </source>
</reference>
<accession>A0A2N7UNZ1</accession>
<evidence type="ECO:0000256" key="1">
    <source>
        <dbReference type="ARBA" id="ARBA00009129"/>
    </source>
</evidence>
<feature type="domain" description="CsbD-like" evidence="2">
    <location>
        <begin position="4"/>
        <end position="48"/>
    </location>
</feature>
<organism evidence="3 4">
    <name type="scientific">Halomonas urumqiensis</name>
    <dbReference type="NCBI Taxonomy" id="1684789"/>
    <lineage>
        <taxon>Bacteria</taxon>
        <taxon>Pseudomonadati</taxon>
        <taxon>Pseudomonadota</taxon>
        <taxon>Gammaproteobacteria</taxon>
        <taxon>Oceanospirillales</taxon>
        <taxon>Halomonadaceae</taxon>
        <taxon>Halomonas</taxon>
    </lineage>
</organism>
<dbReference type="AlphaFoldDB" id="A0A2N7UNZ1"/>
<name>A0A2N7UNZ1_9GAMM</name>
<evidence type="ECO:0000313" key="3">
    <source>
        <dbReference type="EMBL" id="PMR82163.1"/>
    </source>
</evidence>
<protein>
    <submittedName>
        <fullName evidence="3">CsbD family protein</fullName>
    </submittedName>
</protein>
<evidence type="ECO:0000313" key="4">
    <source>
        <dbReference type="Proteomes" id="UP000235547"/>
    </source>
</evidence>
<dbReference type="SUPFAM" id="SSF69047">
    <property type="entry name" value="Hypothetical protein YjbJ"/>
    <property type="match status" value="1"/>
</dbReference>
<dbReference type="Proteomes" id="UP000235547">
    <property type="component" value="Unassembled WGS sequence"/>
</dbReference>
<comment type="similarity">
    <text evidence="1">Belongs to the UPF0337 (CsbD) family.</text>
</comment>
<proteinExistence type="inferred from homology"/>
<dbReference type="InterPro" id="IPR008462">
    <property type="entry name" value="CsbD"/>
</dbReference>
<dbReference type="EMBL" id="PNRG01000005">
    <property type="protein sequence ID" value="PMR82163.1"/>
    <property type="molecule type" value="Genomic_DNA"/>
</dbReference>
<dbReference type="InterPro" id="IPR036629">
    <property type="entry name" value="YjbJ_sf"/>
</dbReference>
<gene>
    <name evidence="3" type="ORF">C1H70_02915</name>
</gene>
<sequence>MKENRVKGHATEAKGKAKEFAGKVTGDKSTEYKGKAEKYVGKAKAKMAGGDKKKK</sequence>
<keyword evidence="4" id="KW-1185">Reference proteome</keyword>
<dbReference type="RefSeq" id="WP_102586833.1">
    <property type="nucleotide sequence ID" value="NZ_BNAE01000001.1"/>
</dbReference>
<evidence type="ECO:0000259" key="2">
    <source>
        <dbReference type="Pfam" id="PF05532"/>
    </source>
</evidence>